<dbReference type="AlphaFoldDB" id="A0A918MYM4"/>
<accession>A0A918MYM4</accession>
<evidence type="ECO:0000313" key="2">
    <source>
        <dbReference type="Proteomes" id="UP000631300"/>
    </source>
</evidence>
<sequence length="106" mass="12138">MFKALARKYVELKYRRNNWRIIENLSAEQFAVVLRNYREDGWELTNTYRAFDASLPDWKGKLRKGTSTLDCQWNASGKGRIIGQAQVMGGVADKLGVSVHTAPTFR</sequence>
<organism evidence="1 2">
    <name type="scientific">Alteromonas halophila</name>
    <dbReference type="NCBI Taxonomy" id="516698"/>
    <lineage>
        <taxon>Bacteria</taxon>
        <taxon>Pseudomonadati</taxon>
        <taxon>Pseudomonadota</taxon>
        <taxon>Gammaproteobacteria</taxon>
        <taxon>Alteromonadales</taxon>
        <taxon>Alteromonadaceae</taxon>
        <taxon>Alteromonas/Salinimonas group</taxon>
        <taxon>Alteromonas</taxon>
    </lineage>
</organism>
<comment type="caution">
    <text evidence="1">The sequence shown here is derived from an EMBL/GenBank/DDBJ whole genome shotgun (WGS) entry which is preliminary data.</text>
</comment>
<keyword evidence="2" id="KW-1185">Reference proteome</keyword>
<reference evidence="1" key="1">
    <citation type="journal article" date="2014" name="Int. J. Syst. Evol. Microbiol.">
        <title>Complete genome sequence of Corynebacterium casei LMG S-19264T (=DSM 44701T), isolated from a smear-ripened cheese.</title>
        <authorList>
            <consortium name="US DOE Joint Genome Institute (JGI-PGF)"/>
            <person name="Walter F."/>
            <person name="Albersmeier A."/>
            <person name="Kalinowski J."/>
            <person name="Ruckert C."/>
        </authorList>
    </citation>
    <scope>NUCLEOTIDE SEQUENCE</scope>
    <source>
        <strain evidence="1">KCTC 22164</strain>
    </source>
</reference>
<name>A0A918MYM4_9ALTE</name>
<dbReference type="Proteomes" id="UP000631300">
    <property type="component" value="Unassembled WGS sequence"/>
</dbReference>
<reference evidence="1" key="2">
    <citation type="submission" date="2020-09" db="EMBL/GenBank/DDBJ databases">
        <authorList>
            <person name="Sun Q."/>
            <person name="Kim S."/>
        </authorList>
    </citation>
    <scope>NUCLEOTIDE SEQUENCE</scope>
    <source>
        <strain evidence="1">KCTC 22164</strain>
    </source>
</reference>
<gene>
    <name evidence="1" type="ORF">GCM10007391_16630</name>
</gene>
<proteinExistence type="predicted"/>
<dbReference type="EMBL" id="BMXP01000003">
    <property type="protein sequence ID" value="GGW83721.1"/>
    <property type="molecule type" value="Genomic_DNA"/>
</dbReference>
<dbReference type="RefSeq" id="WP_189405290.1">
    <property type="nucleotide sequence ID" value="NZ_BMXP01000003.1"/>
</dbReference>
<evidence type="ECO:0000313" key="1">
    <source>
        <dbReference type="EMBL" id="GGW83721.1"/>
    </source>
</evidence>
<protein>
    <submittedName>
        <fullName evidence="1">Uncharacterized protein</fullName>
    </submittedName>
</protein>